<sequence>MKRRKTGTVLKQRILLQTTKLSCSSIIFLLSFFAFVKSAYDDSVKLIIRPDSSTVVADTRVSFFCRADGNPLPTVVWKKNGQMISDPRYSTKTLPNGLSTLRIEPVRLSDANTSISCTTDNGVGNPVVADAMLTVLSPDNLPAGFPAIELHPVLKSVEQGRTAHVSCRVRGDPRPKVLWLRDLMPVDIRSNNRYSVSTLGNPGALMIQQAKEEDQGKYECVARNALGVMHSKAAHLYVKVRRVPPYFSYKPDRLYKTAPGGALNLTCVAVGYPMPRVFWKKSDDTYLSDPQTAPIGRNVLTLTKIDKTENYTCIAVSKLGNIEAMTTVEVKCKYTLPHAPKNLQISDITSNSVRVSWSPVHIESEPVKKYIIKYRQKSVVTLPTSVFSSSDIENIIGKVVSMHRLFSSQRIVDGKYGEGPYQHKEVPANVTSITLSELEPYQLYEIAVATVNTIGRGRSSMPKEVQTDETEPATAPQKVQARGLSRNSILVRWEPPEKPNGQITVETKSNELMATISDLEMESTYYIHVQAKNAKGLSPMSQLATVIAKQGIPGQPVSLTAKALDSRRVQLIWDKPLHSYNIIGYSIIINSSNGSGRELTLTTPTERHIIDGLLPNTFYSFRVAARSTRGLGAYCEDVTIRTHPNALIGPPRIIYLKPLSSRSMFISWEAPEQQNELIREYVIRWRQVSANSKNDQARLSFSNEEDEEANTPVIDEELAHYWQETVQDATLNSSIIINNLKPNTVYEVNIAAATDTGYKSTTRNEQVQTYEDGS</sequence>
<evidence type="ECO:0000256" key="13">
    <source>
        <dbReference type="ARBA" id="ARBA00023180"/>
    </source>
</evidence>
<dbReference type="Pfam" id="PF00041">
    <property type="entry name" value="fn3"/>
    <property type="match status" value="4"/>
</dbReference>
<keyword evidence="8" id="KW-0904">Protein phosphatase</keyword>
<keyword evidence="10 17" id="KW-0472">Membrane</keyword>
<dbReference type="PROSITE" id="PS50853">
    <property type="entry name" value="FN3"/>
    <property type="match status" value="3"/>
</dbReference>
<proteinExistence type="inferred from homology"/>
<dbReference type="FunFam" id="2.60.40.10:FF:000010">
    <property type="entry name" value="receptor-type tyrosine-protein phosphatase delta isoform X1"/>
    <property type="match status" value="1"/>
</dbReference>
<dbReference type="PROSITE" id="PS50835">
    <property type="entry name" value="IG_LIKE"/>
    <property type="match status" value="3"/>
</dbReference>
<evidence type="ECO:0000256" key="12">
    <source>
        <dbReference type="ARBA" id="ARBA00023170"/>
    </source>
</evidence>
<evidence type="ECO:0000313" key="22">
    <source>
        <dbReference type="WBParaSite" id="TCLT_0000553801-mRNA-1"/>
    </source>
</evidence>
<evidence type="ECO:0000256" key="9">
    <source>
        <dbReference type="ARBA" id="ARBA00022989"/>
    </source>
</evidence>
<feature type="domain" description="Fibronectin type-III" evidence="19">
    <location>
        <begin position="339"/>
        <end position="470"/>
    </location>
</feature>
<dbReference type="FunFam" id="2.60.40.10:FF:000032">
    <property type="entry name" value="palladin isoform X1"/>
    <property type="match status" value="1"/>
</dbReference>
<evidence type="ECO:0000256" key="17">
    <source>
        <dbReference type="SAM" id="Phobius"/>
    </source>
</evidence>
<feature type="region of interest" description="Disordered" evidence="16">
    <location>
        <begin position="458"/>
        <end position="479"/>
    </location>
</feature>
<accession>A0A0N5CYK9</accession>
<dbReference type="InterPro" id="IPR007110">
    <property type="entry name" value="Ig-like_dom"/>
</dbReference>
<evidence type="ECO:0000256" key="14">
    <source>
        <dbReference type="ARBA" id="ARBA00023319"/>
    </source>
</evidence>
<dbReference type="InterPro" id="IPR003599">
    <property type="entry name" value="Ig_sub"/>
</dbReference>
<feature type="transmembrane region" description="Helical" evidence="17">
    <location>
        <begin position="21"/>
        <end position="40"/>
    </location>
</feature>
<dbReference type="WBParaSite" id="TCLT_0000553801-mRNA-1">
    <property type="protein sequence ID" value="TCLT_0000553801-mRNA-1"/>
    <property type="gene ID" value="TCLT_0000553801"/>
</dbReference>
<dbReference type="Gene3D" id="2.60.40.10">
    <property type="entry name" value="Immunoglobulins"/>
    <property type="match status" value="8"/>
</dbReference>
<keyword evidence="4 17" id="KW-0812">Transmembrane</keyword>
<organism evidence="22">
    <name type="scientific">Thelazia callipaeda</name>
    <name type="common">Oriental eyeworm</name>
    <name type="synonym">Parasitic nematode</name>
    <dbReference type="NCBI Taxonomy" id="103827"/>
    <lineage>
        <taxon>Eukaryota</taxon>
        <taxon>Metazoa</taxon>
        <taxon>Ecdysozoa</taxon>
        <taxon>Nematoda</taxon>
        <taxon>Chromadorea</taxon>
        <taxon>Rhabditida</taxon>
        <taxon>Spirurina</taxon>
        <taxon>Spiruromorpha</taxon>
        <taxon>Thelazioidea</taxon>
        <taxon>Thelaziidae</taxon>
        <taxon>Thelazia</taxon>
    </lineage>
</organism>
<keyword evidence="7" id="KW-0378">Hydrolase</keyword>
<evidence type="ECO:0000256" key="5">
    <source>
        <dbReference type="ARBA" id="ARBA00022729"/>
    </source>
</evidence>
<dbReference type="InterPro" id="IPR003961">
    <property type="entry name" value="FN3_dom"/>
</dbReference>
<feature type="domain" description="Fibronectin type-III" evidence="19">
    <location>
        <begin position="555"/>
        <end position="645"/>
    </location>
</feature>
<comment type="catalytic activity">
    <reaction evidence="15">
        <text>O-phospho-L-tyrosyl-[protein] + H2O = L-tyrosyl-[protein] + phosphate</text>
        <dbReference type="Rhea" id="RHEA:10684"/>
        <dbReference type="Rhea" id="RHEA-COMP:10136"/>
        <dbReference type="Rhea" id="RHEA-COMP:20101"/>
        <dbReference type="ChEBI" id="CHEBI:15377"/>
        <dbReference type="ChEBI" id="CHEBI:43474"/>
        <dbReference type="ChEBI" id="CHEBI:46858"/>
        <dbReference type="ChEBI" id="CHEBI:61978"/>
        <dbReference type="EC" id="3.1.3.48"/>
    </reaction>
</comment>
<dbReference type="InterPro" id="IPR013098">
    <property type="entry name" value="Ig_I-set"/>
</dbReference>
<dbReference type="STRING" id="103827.A0A0N5CYK9"/>
<dbReference type="AlphaFoldDB" id="A0A0N5CYK9"/>
<evidence type="ECO:0000256" key="3">
    <source>
        <dbReference type="ARBA" id="ARBA00013064"/>
    </source>
</evidence>
<keyword evidence="6" id="KW-0677">Repeat</keyword>
<dbReference type="InterPro" id="IPR036116">
    <property type="entry name" value="FN3_sf"/>
</dbReference>
<dbReference type="GO" id="GO:0016020">
    <property type="term" value="C:membrane"/>
    <property type="evidence" value="ECO:0007669"/>
    <property type="project" value="UniProtKB-SubCell"/>
</dbReference>
<dbReference type="InterPro" id="IPR036179">
    <property type="entry name" value="Ig-like_dom_sf"/>
</dbReference>
<dbReference type="PANTHER" id="PTHR44170:SF6">
    <property type="entry name" value="CONTACTIN"/>
    <property type="match status" value="1"/>
</dbReference>
<gene>
    <name evidence="20" type="ORF">TCLT_LOCUS5527</name>
</gene>
<evidence type="ECO:0000256" key="4">
    <source>
        <dbReference type="ARBA" id="ARBA00022692"/>
    </source>
</evidence>
<feature type="domain" description="Ig-like" evidence="18">
    <location>
        <begin position="245"/>
        <end position="329"/>
    </location>
</feature>
<dbReference type="SUPFAM" id="SSF49265">
    <property type="entry name" value="Fibronectin type III"/>
    <property type="match status" value="2"/>
</dbReference>
<evidence type="ECO:0000259" key="19">
    <source>
        <dbReference type="PROSITE" id="PS50853"/>
    </source>
</evidence>
<dbReference type="OrthoDB" id="10253954at2759"/>
<comment type="similarity">
    <text evidence="2">Belongs to the protein-tyrosine phosphatase family. Receptor class 2A subfamily.</text>
</comment>
<reference evidence="22" key="1">
    <citation type="submission" date="2017-02" db="UniProtKB">
        <authorList>
            <consortium name="WormBaseParasite"/>
        </authorList>
    </citation>
    <scope>IDENTIFICATION</scope>
</reference>
<dbReference type="Pfam" id="PF13927">
    <property type="entry name" value="Ig_3"/>
    <property type="match status" value="2"/>
</dbReference>
<evidence type="ECO:0000313" key="20">
    <source>
        <dbReference type="EMBL" id="VDN02782.1"/>
    </source>
</evidence>
<evidence type="ECO:0000256" key="16">
    <source>
        <dbReference type="SAM" id="MobiDB-lite"/>
    </source>
</evidence>
<comment type="subcellular location">
    <subcellularLocation>
        <location evidence="1">Membrane</location>
        <topology evidence="1">Single-pass membrane protein</topology>
    </subcellularLocation>
</comment>
<dbReference type="OMA" id="NYLIRWR"/>
<dbReference type="EMBL" id="UYYF01004345">
    <property type="protein sequence ID" value="VDN02782.1"/>
    <property type="molecule type" value="Genomic_DNA"/>
</dbReference>
<dbReference type="CDD" id="cd00063">
    <property type="entry name" value="FN3"/>
    <property type="match status" value="4"/>
</dbReference>
<keyword evidence="12" id="KW-0675">Receptor</keyword>
<feature type="domain" description="Ig-like" evidence="18">
    <location>
        <begin position="146"/>
        <end position="224"/>
    </location>
</feature>
<dbReference type="SMART" id="SM00409">
    <property type="entry name" value="IG"/>
    <property type="match status" value="3"/>
</dbReference>
<keyword evidence="14" id="KW-0393">Immunoglobulin domain</keyword>
<keyword evidence="13" id="KW-0325">Glycoprotein</keyword>
<evidence type="ECO:0000313" key="21">
    <source>
        <dbReference type="Proteomes" id="UP000276776"/>
    </source>
</evidence>
<dbReference type="EC" id="3.1.3.48" evidence="3"/>
<evidence type="ECO:0000256" key="6">
    <source>
        <dbReference type="ARBA" id="ARBA00022737"/>
    </source>
</evidence>
<dbReference type="InterPro" id="IPR003598">
    <property type="entry name" value="Ig_sub2"/>
</dbReference>
<keyword evidence="5" id="KW-0732">Signal</keyword>
<evidence type="ECO:0000259" key="18">
    <source>
        <dbReference type="PROSITE" id="PS50835"/>
    </source>
</evidence>
<feature type="domain" description="Fibronectin type-III" evidence="19">
    <location>
        <begin position="650"/>
        <end position="772"/>
    </location>
</feature>
<evidence type="ECO:0000256" key="15">
    <source>
        <dbReference type="ARBA" id="ARBA00051722"/>
    </source>
</evidence>
<keyword evidence="11" id="KW-1015">Disulfide bond</keyword>
<dbReference type="GO" id="GO:0004725">
    <property type="term" value="F:protein tyrosine phosphatase activity"/>
    <property type="evidence" value="ECO:0007669"/>
    <property type="project" value="UniProtKB-EC"/>
</dbReference>
<evidence type="ECO:0000256" key="7">
    <source>
        <dbReference type="ARBA" id="ARBA00022801"/>
    </source>
</evidence>
<dbReference type="Pfam" id="PF07679">
    <property type="entry name" value="I-set"/>
    <property type="match status" value="1"/>
</dbReference>
<dbReference type="SMART" id="SM00408">
    <property type="entry name" value="IGc2"/>
    <property type="match status" value="3"/>
</dbReference>
<dbReference type="PANTHER" id="PTHR44170">
    <property type="entry name" value="PROTEIN SIDEKICK"/>
    <property type="match status" value="1"/>
</dbReference>
<name>A0A0N5CYK9_THECL</name>
<keyword evidence="9 17" id="KW-1133">Transmembrane helix</keyword>
<evidence type="ECO:0000256" key="11">
    <source>
        <dbReference type="ARBA" id="ARBA00023157"/>
    </source>
</evidence>
<dbReference type="Proteomes" id="UP000276776">
    <property type="component" value="Unassembled WGS sequence"/>
</dbReference>
<reference evidence="20 21" key="2">
    <citation type="submission" date="2018-11" db="EMBL/GenBank/DDBJ databases">
        <authorList>
            <consortium name="Pathogen Informatics"/>
        </authorList>
    </citation>
    <scope>NUCLEOTIDE SEQUENCE [LARGE SCALE GENOMIC DNA]</scope>
</reference>
<protein>
    <recommendedName>
        <fullName evidence="3">protein-tyrosine-phosphatase</fullName>
        <ecNumber evidence="3">3.1.3.48</ecNumber>
    </recommendedName>
</protein>
<evidence type="ECO:0000256" key="8">
    <source>
        <dbReference type="ARBA" id="ARBA00022912"/>
    </source>
</evidence>
<evidence type="ECO:0000256" key="10">
    <source>
        <dbReference type="ARBA" id="ARBA00023136"/>
    </source>
</evidence>
<feature type="domain" description="Ig-like" evidence="18">
    <location>
        <begin position="44"/>
        <end position="134"/>
    </location>
</feature>
<keyword evidence="21" id="KW-1185">Reference proteome</keyword>
<dbReference type="SMART" id="SM00060">
    <property type="entry name" value="FN3"/>
    <property type="match status" value="4"/>
</dbReference>
<evidence type="ECO:0000256" key="2">
    <source>
        <dbReference type="ARBA" id="ARBA00010504"/>
    </source>
</evidence>
<dbReference type="InterPro" id="IPR013783">
    <property type="entry name" value="Ig-like_fold"/>
</dbReference>
<dbReference type="SUPFAM" id="SSF48726">
    <property type="entry name" value="Immunoglobulin"/>
    <property type="match status" value="3"/>
</dbReference>
<dbReference type="GO" id="GO:0098609">
    <property type="term" value="P:cell-cell adhesion"/>
    <property type="evidence" value="ECO:0007669"/>
    <property type="project" value="TreeGrafter"/>
</dbReference>
<evidence type="ECO:0000256" key="1">
    <source>
        <dbReference type="ARBA" id="ARBA00004167"/>
    </source>
</evidence>